<dbReference type="PANTHER" id="PTHR10868">
    <property type="entry name" value="SIGMA 1-TYPE OPIOID RECEPTOR-RELATED"/>
    <property type="match status" value="1"/>
</dbReference>
<dbReference type="Pfam" id="PF04622">
    <property type="entry name" value="ERG2_Sigma1R"/>
    <property type="match status" value="1"/>
</dbReference>
<evidence type="ECO:0008006" key="9">
    <source>
        <dbReference type="Google" id="ProtNLM"/>
    </source>
</evidence>
<evidence type="ECO:0000256" key="1">
    <source>
        <dbReference type="ARBA" id="ARBA00004586"/>
    </source>
</evidence>
<reference evidence="8" key="1">
    <citation type="submission" date="2021-01" db="EMBL/GenBank/DDBJ databases">
        <authorList>
            <person name="Corre E."/>
            <person name="Pelletier E."/>
            <person name="Niang G."/>
            <person name="Scheremetjew M."/>
            <person name="Finn R."/>
            <person name="Kale V."/>
            <person name="Holt S."/>
            <person name="Cochrane G."/>
            <person name="Meng A."/>
            <person name="Brown T."/>
            <person name="Cohen L."/>
        </authorList>
    </citation>
    <scope>NUCLEOTIDE SEQUENCE</scope>
    <source>
        <strain evidence="8">CCMP 769</strain>
    </source>
</reference>
<sequence>MEGKSNGSEVVPRNVLRLGALAAIVAISLPVFFGYGQQHVFDPVELQELAKRGIEQGKGNSTLVISSVTELVKNRYGDHIFDSPRWMFNNAGGAMGSMLVLHCSLSEYLIIFGTPLGTEGHTGRFMADDFFTMIVGEQWAALSNVPQREVYAPGEQHHLPRGVSKQYRCPGECWALEYARGSIISMLPFGFADTFTSTLDFVSLLDTILVSAQGIIRELLRGKV</sequence>
<evidence type="ECO:0000313" key="8">
    <source>
        <dbReference type="EMBL" id="CAE0037977.1"/>
    </source>
</evidence>
<keyword evidence="4" id="KW-0256">Endoplasmic reticulum</keyword>
<keyword evidence="3 7" id="KW-0812">Transmembrane</keyword>
<dbReference type="InterPro" id="IPR006716">
    <property type="entry name" value="ERG2_sigma1_rcpt-like"/>
</dbReference>
<evidence type="ECO:0000256" key="3">
    <source>
        <dbReference type="ARBA" id="ARBA00022692"/>
    </source>
</evidence>
<accession>A0A7S2ZF64</accession>
<evidence type="ECO:0000256" key="7">
    <source>
        <dbReference type="RuleBase" id="RU368083"/>
    </source>
</evidence>
<dbReference type="EMBL" id="HBHW01007935">
    <property type="protein sequence ID" value="CAE0037977.1"/>
    <property type="molecule type" value="Transcribed_RNA"/>
</dbReference>
<keyword evidence="5 7" id="KW-1133">Transmembrane helix</keyword>
<comment type="similarity">
    <text evidence="2 7">Belongs to the ERG2 family.</text>
</comment>
<protein>
    <recommendedName>
        <fullName evidence="9">C-8 sterol isomerase</fullName>
    </recommendedName>
</protein>
<feature type="transmembrane region" description="Helical" evidence="7">
    <location>
        <begin position="15"/>
        <end position="35"/>
    </location>
</feature>
<evidence type="ECO:0000256" key="2">
    <source>
        <dbReference type="ARBA" id="ARBA00007141"/>
    </source>
</evidence>
<evidence type="ECO:0000256" key="6">
    <source>
        <dbReference type="ARBA" id="ARBA00023136"/>
    </source>
</evidence>
<organism evidence="8">
    <name type="scientific">Rhodosorus marinus</name>
    <dbReference type="NCBI Taxonomy" id="101924"/>
    <lineage>
        <taxon>Eukaryota</taxon>
        <taxon>Rhodophyta</taxon>
        <taxon>Stylonematophyceae</taxon>
        <taxon>Stylonematales</taxon>
        <taxon>Stylonemataceae</taxon>
        <taxon>Rhodosorus</taxon>
    </lineage>
</organism>
<evidence type="ECO:0000256" key="5">
    <source>
        <dbReference type="ARBA" id="ARBA00022989"/>
    </source>
</evidence>
<keyword evidence="6 7" id="KW-0472">Membrane</keyword>
<comment type="subcellular location">
    <subcellularLocation>
        <location evidence="1">Endoplasmic reticulum membrane</location>
    </subcellularLocation>
</comment>
<dbReference type="GO" id="GO:0005789">
    <property type="term" value="C:endoplasmic reticulum membrane"/>
    <property type="evidence" value="ECO:0007669"/>
    <property type="project" value="UniProtKB-SubCell"/>
</dbReference>
<proteinExistence type="inferred from homology"/>
<evidence type="ECO:0000256" key="4">
    <source>
        <dbReference type="ARBA" id="ARBA00022824"/>
    </source>
</evidence>
<name>A0A7S2ZF64_9RHOD</name>
<dbReference type="PANTHER" id="PTHR10868:SF1">
    <property type="entry name" value="SIGMA NON-OPIOID INTRACELLULAR RECEPTOR 1"/>
    <property type="match status" value="1"/>
</dbReference>
<gene>
    <name evidence="8" type="ORF">RMAR00112_LOCUS5935</name>
</gene>
<dbReference type="AlphaFoldDB" id="A0A7S2ZF64"/>